<keyword evidence="2" id="KW-0812">Transmembrane</keyword>
<proteinExistence type="predicted"/>
<accession>A0A5N5I2J9</accession>
<evidence type="ECO:0000256" key="1">
    <source>
        <dbReference type="SAM" id="MobiDB-lite"/>
    </source>
</evidence>
<evidence type="ECO:0000313" key="4">
    <source>
        <dbReference type="Proteomes" id="UP000327157"/>
    </source>
</evidence>
<dbReference type="Proteomes" id="UP000327157">
    <property type="component" value="Chromosome 6"/>
</dbReference>
<protein>
    <submittedName>
        <fullName evidence="3">Uncharacterized protein</fullName>
    </submittedName>
</protein>
<feature type="compositionally biased region" description="Basic and acidic residues" evidence="1">
    <location>
        <begin position="19"/>
        <end position="29"/>
    </location>
</feature>
<feature type="transmembrane region" description="Helical" evidence="2">
    <location>
        <begin position="42"/>
        <end position="63"/>
    </location>
</feature>
<keyword evidence="4" id="KW-1185">Reference proteome</keyword>
<gene>
    <name evidence="3" type="ORF">D8674_028968</name>
</gene>
<comment type="caution">
    <text evidence="3">The sequence shown here is derived from an EMBL/GenBank/DDBJ whole genome shotgun (WGS) entry which is preliminary data.</text>
</comment>
<keyword evidence="2" id="KW-0472">Membrane</keyword>
<feature type="compositionally biased region" description="Polar residues" evidence="1">
    <location>
        <begin position="1"/>
        <end position="12"/>
    </location>
</feature>
<keyword evidence="2" id="KW-1133">Transmembrane helix</keyword>
<reference evidence="3 4" key="3">
    <citation type="submission" date="2019-11" db="EMBL/GenBank/DDBJ databases">
        <title>A de novo genome assembly of a pear dwarfing rootstock.</title>
        <authorList>
            <person name="Wang F."/>
            <person name="Wang J."/>
            <person name="Li S."/>
            <person name="Zhang Y."/>
            <person name="Fang M."/>
            <person name="Ma L."/>
            <person name="Zhao Y."/>
            <person name="Jiang S."/>
        </authorList>
    </citation>
    <scope>NUCLEOTIDE SEQUENCE [LARGE SCALE GENOMIC DNA]</scope>
    <source>
        <strain evidence="3">S2</strain>
        <tissue evidence="3">Leaf</tissue>
    </source>
</reference>
<reference evidence="4" key="2">
    <citation type="submission" date="2019-10" db="EMBL/GenBank/DDBJ databases">
        <title>A de novo genome assembly of a pear dwarfing rootstock.</title>
        <authorList>
            <person name="Wang F."/>
            <person name="Wang J."/>
            <person name="Li S."/>
            <person name="Zhang Y."/>
            <person name="Fang M."/>
            <person name="Ma L."/>
            <person name="Zhao Y."/>
            <person name="Jiang S."/>
        </authorList>
    </citation>
    <scope>NUCLEOTIDE SEQUENCE [LARGE SCALE GENOMIC DNA]</scope>
</reference>
<dbReference type="AlphaFoldDB" id="A0A5N5I2J9"/>
<sequence>MAGNSETTTNGTLYVEGRGPTDRDRDVAPCRRSSRLTMIVTAHLPLLGGIVAMLVKVAAAIVVHGAASTQSEQTLGHEAHGAGS</sequence>
<dbReference type="EMBL" id="SMOL01000120">
    <property type="protein sequence ID" value="KAB2632721.1"/>
    <property type="molecule type" value="Genomic_DNA"/>
</dbReference>
<reference evidence="3 4" key="1">
    <citation type="submission" date="2019-09" db="EMBL/GenBank/DDBJ databases">
        <authorList>
            <person name="Ou C."/>
        </authorList>
    </citation>
    <scope>NUCLEOTIDE SEQUENCE [LARGE SCALE GENOMIC DNA]</scope>
    <source>
        <strain evidence="3">S2</strain>
        <tissue evidence="3">Leaf</tissue>
    </source>
</reference>
<organism evidence="3 4">
    <name type="scientific">Pyrus ussuriensis x Pyrus communis</name>
    <dbReference type="NCBI Taxonomy" id="2448454"/>
    <lineage>
        <taxon>Eukaryota</taxon>
        <taxon>Viridiplantae</taxon>
        <taxon>Streptophyta</taxon>
        <taxon>Embryophyta</taxon>
        <taxon>Tracheophyta</taxon>
        <taxon>Spermatophyta</taxon>
        <taxon>Magnoliopsida</taxon>
        <taxon>eudicotyledons</taxon>
        <taxon>Gunneridae</taxon>
        <taxon>Pentapetalae</taxon>
        <taxon>rosids</taxon>
        <taxon>fabids</taxon>
        <taxon>Rosales</taxon>
        <taxon>Rosaceae</taxon>
        <taxon>Amygdaloideae</taxon>
        <taxon>Maleae</taxon>
        <taxon>Pyrus</taxon>
    </lineage>
</organism>
<evidence type="ECO:0000256" key="2">
    <source>
        <dbReference type="SAM" id="Phobius"/>
    </source>
</evidence>
<evidence type="ECO:0000313" key="3">
    <source>
        <dbReference type="EMBL" id="KAB2632721.1"/>
    </source>
</evidence>
<name>A0A5N5I2J9_9ROSA</name>
<feature type="region of interest" description="Disordered" evidence="1">
    <location>
        <begin position="1"/>
        <end position="29"/>
    </location>
</feature>